<comment type="caution">
    <text evidence="4">The sequence shown here is derived from an EMBL/GenBank/DDBJ whole genome shotgun (WGS) entry which is preliminary data.</text>
</comment>
<dbReference type="SUPFAM" id="SSF53335">
    <property type="entry name" value="S-adenosyl-L-methionine-dependent methyltransferases"/>
    <property type="match status" value="1"/>
</dbReference>
<organism evidence="4 5">
    <name type="scientific">Salibacter halophilus</name>
    <dbReference type="NCBI Taxonomy" id="1803916"/>
    <lineage>
        <taxon>Bacteria</taxon>
        <taxon>Pseudomonadati</taxon>
        <taxon>Bacteroidota</taxon>
        <taxon>Flavobacteriia</taxon>
        <taxon>Flavobacteriales</taxon>
        <taxon>Salibacteraceae</taxon>
        <taxon>Salibacter</taxon>
    </lineage>
</organism>
<dbReference type="PANTHER" id="PTHR10509">
    <property type="entry name" value="O-METHYLTRANSFERASE-RELATED"/>
    <property type="match status" value="1"/>
</dbReference>
<dbReference type="CDD" id="cd02440">
    <property type="entry name" value="AdoMet_MTases"/>
    <property type="match status" value="1"/>
</dbReference>
<keyword evidence="1 4" id="KW-0489">Methyltransferase</keyword>
<accession>A0A6N6M7T0</accession>
<dbReference type="EMBL" id="WACR01000004">
    <property type="protein sequence ID" value="KAB1064700.1"/>
    <property type="molecule type" value="Genomic_DNA"/>
</dbReference>
<dbReference type="AlphaFoldDB" id="A0A6N6M7T0"/>
<dbReference type="InterPro" id="IPR029063">
    <property type="entry name" value="SAM-dependent_MTases_sf"/>
</dbReference>
<dbReference type="InterPro" id="IPR050362">
    <property type="entry name" value="Cation-dep_OMT"/>
</dbReference>
<dbReference type="PANTHER" id="PTHR10509:SF14">
    <property type="entry name" value="CAFFEOYL-COA O-METHYLTRANSFERASE 3-RELATED"/>
    <property type="match status" value="1"/>
</dbReference>
<evidence type="ECO:0000256" key="2">
    <source>
        <dbReference type="ARBA" id="ARBA00022679"/>
    </source>
</evidence>
<sequence length="212" mass="24555">MDFIEHDILDYAINHSDSEPEILQQLNRETHIKVLNPRMLAGDYQGRLLSMISFMVRPENILEIGTYTGYSALCWLEGLKDGGEIHTIDKNEELQPILKKYLKLDEPNNPIHFHLGNALEIIDELDKDWDLVFLDADKSNYLNYYEKVIPKMKPGSFIVADNVLWSGKVIDEKANDEDTVALRKFNKHVKEDHRVSEIILPIRDGITIIRKL</sequence>
<dbReference type="Proteomes" id="UP000435357">
    <property type="component" value="Unassembled WGS sequence"/>
</dbReference>
<dbReference type="Pfam" id="PF01596">
    <property type="entry name" value="Methyltransf_3"/>
    <property type="match status" value="1"/>
</dbReference>
<dbReference type="GO" id="GO:0008171">
    <property type="term" value="F:O-methyltransferase activity"/>
    <property type="evidence" value="ECO:0007669"/>
    <property type="project" value="InterPro"/>
</dbReference>
<dbReference type="GO" id="GO:0032259">
    <property type="term" value="P:methylation"/>
    <property type="evidence" value="ECO:0007669"/>
    <property type="project" value="UniProtKB-KW"/>
</dbReference>
<name>A0A6N6M7T0_9FLAO</name>
<dbReference type="PROSITE" id="PS51682">
    <property type="entry name" value="SAM_OMT_I"/>
    <property type="match status" value="1"/>
</dbReference>
<dbReference type="RefSeq" id="WP_151167019.1">
    <property type="nucleotide sequence ID" value="NZ_WACR01000004.1"/>
</dbReference>
<keyword evidence="5" id="KW-1185">Reference proteome</keyword>
<evidence type="ECO:0000256" key="1">
    <source>
        <dbReference type="ARBA" id="ARBA00022603"/>
    </source>
</evidence>
<dbReference type="OrthoDB" id="9799672at2"/>
<evidence type="ECO:0000313" key="5">
    <source>
        <dbReference type="Proteomes" id="UP000435357"/>
    </source>
</evidence>
<evidence type="ECO:0000256" key="3">
    <source>
        <dbReference type="ARBA" id="ARBA00022691"/>
    </source>
</evidence>
<proteinExistence type="predicted"/>
<reference evidence="4 5" key="1">
    <citation type="submission" date="2019-09" db="EMBL/GenBank/DDBJ databases">
        <title>Genomes of Cryomorphaceae.</title>
        <authorList>
            <person name="Bowman J.P."/>
        </authorList>
    </citation>
    <scope>NUCLEOTIDE SEQUENCE [LARGE SCALE GENOMIC DNA]</scope>
    <source>
        <strain evidence="4 5">KCTC 52047</strain>
    </source>
</reference>
<dbReference type="InterPro" id="IPR002935">
    <property type="entry name" value="SAM_O-MeTrfase"/>
</dbReference>
<dbReference type="Gene3D" id="3.40.50.150">
    <property type="entry name" value="Vaccinia Virus protein VP39"/>
    <property type="match status" value="1"/>
</dbReference>
<keyword evidence="2 4" id="KW-0808">Transferase</keyword>
<gene>
    <name evidence="4" type="ORF">F3059_04925</name>
</gene>
<protein>
    <submittedName>
        <fullName evidence="4">O-methyltransferase</fullName>
    </submittedName>
</protein>
<keyword evidence="3" id="KW-0949">S-adenosyl-L-methionine</keyword>
<evidence type="ECO:0000313" key="4">
    <source>
        <dbReference type="EMBL" id="KAB1064700.1"/>
    </source>
</evidence>
<dbReference type="GO" id="GO:0008757">
    <property type="term" value="F:S-adenosylmethionine-dependent methyltransferase activity"/>
    <property type="evidence" value="ECO:0007669"/>
    <property type="project" value="TreeGrafter"/>
</dbReference>